<dbReference type="RefSeq" id="WP_045038852.1">
    <property type="nucleotide sequence ID" value="NZ_JZSR01000066.1"/>
</dbReference>
<sequence length="388" mass="45948">MAGMVKRKYTSETRLYQKGFTRLLKSISEALPAEYDRYILLGMFKELFPFEWDNLKQRYELYESKDQFLRSVGKKKRYYHDQPEVFFFNLIKVKHMLSVGQKHKHKTQFDPVKSKIAYDLLFKKCVCKKTNHDNKMARISRNLQVVEPLYVDVFINSYHRKGVTISDKIEIFNELKKYNCKKTIEFFQKLNDSEQNNQVRRMAFDHLQKAGVHVRLRKNFKGKVKTYNIEKDSFDVSPEDLYRRIESNSIQNKKKFHVFISHSYKDTALVRKLKDCLNSNQITVYCDWTSDSDFLKRNLASNYTEMILKKRIEQSTVIVFLETSNSMGNDGSILSNWVNMEIDYANQLSKPIYYLNFSNNNSPFNLLQHCMSDSKLTISPSELAKLKT</sequence>
<evidence type="ECO:0000313" key="2">
    <source>
        <dbReference type="EMBL" id="PSW90494.1"/>
    </source>
</evidence>
<protein>
    <submittedName>
        <fullName evidence="2">TIR domain-containing protein</fullName>
    </submittedName>
</protein>
<evidence type="ECO:0000313" key="3">
    <source>
        <dbReference type="Proteomes" id="UP000241190"/>
    </source>
</evidence>
<dbReference type="InterPro" id="IPR000157">
    <property type="entry name" value="TIR_dom"/>
</dbReference>
<keyword evidence="3" id="KW-1185">Reference proteome</keyword>
<reference evidence="2 3" key="1">
    <citation type="submission" date="2018-03" db="EMBL/GenBank/DDBJ databases">
        <title>Whole genome sequencing of Histamine producing bacteria.</title>
        <authorList>
            <person name="Butler K."/>
        </authorList>
    </citation>
    <scope>NUCLEOTIDE SEQUENCE [LARGE SCALE GENOMIC DNA]</scope>
    <source>
        <strain evidence="2 3">ATCC 51761</strain>
    </source>
</reference>
<dbReference type="EMBL" id="PYOP01000057">
    <property type="protein sequence ID" value="PSW90494.1"/>
    <property type="molecule type" value="Genomic_DNA"/>
</dbReference>
<comment type="caution">
    <text evidence="2">The sequence shown here is derived from an EMBL/GenBank/DDBJ whole genome shotgun (WGS) entry which is preliminary data.</text>
</comment>
<feature type="domain" description="TIR" evidence="1">
    <location>
        <begin position="258"/>
        <end position="347"/>
    </location>
</feature>
<dbReference type="InterPro" id="IPR035897">
    <property type="entry name" value="Toll_tir_struct_dom_sf"/>
</dbReference>
<evidence type="ECO:0000259" key="1">
    <source>
        <dbReference type="Pfam" id="PF13676"/>
    </source>
</evidence>
<dbReference type="SUPFAM" id="SSF52200">
    <property type="entry name" value="Toll/Interleukin receptor TIR domain"/>
    <property type="match status" value="1"/>
</dbReference>
<proteinExistence type="predicted"/>
<gene>
    <name evidence="2" type="ORF">C9J52_19620</name>
</gene>
<name>A0ABX5GM62_9GAMM</name>
<dbReference type="Pfam" id="PF13676">
    <property type="entry name" value="TIR_2"/>
    <property type="match status" value="1"/>
</dbReference>
<organism evidence="2 3">
    <name type="scientific">Photobacterium iliopiscarium</name>
    <dbReference type="NCBI Taxonomy" id="56192"/>
    <lineage>
        <taxon>Bacteria</taxon>
        <taxon>Pseudomonadati</taxon>
        <taxon>Pseudomonadota</taxon>
        <taxon>Gammaproteobacteria</taxon>
        <taxon>Vibrionales</taxon>
        <taxon>Vibrionaceae</taxon>
        <taxon>Photobacterium</taxon>
    </lineage>
</organism>
<accession>A0ABX5GM62</accession>
<dbReference type="Proteomes" id="UP000241190">
    <property type="component" value="Unassembled WGS sequence"/>
</dbReference>
<dbReference type="Gene3D" id="3.40.50.10140">
    <property type="entry name" value="Toll/interleukin-1 receptor homology (TIR) domain"/>
    <property type="match status" value="1"/>
</dbReference>